<dbReference type="Pfam" id="PF25568">
    <property type="entry name" value="AAA_lid_At3g28540"/>
    <property type="match status" value="1"/>
</dbReference>
<comment type="catalytic activity">
    <reaction evidence="7">
        <text>ATP + H2O = ADP + phosphate + H(+)</text>
        <dbReference type="Rhea" id="RHEA:13065"/>
        <dbReference type="ChEBI" id="CHEBI:15377"/>
        <dbReference type="ChEBI" id="CHEBI:15378"/>
        <dbReference type="ChEBI" id="CHEBI:30616"/>
        <dbReference type="ChEBI" id="CHEBI:43474"/>
        <dbReference type="ChEBI" id="CHEBI:456216"/>
    </reaction>
</comment>
<sequence length="654" mass="74822">MEGRRRDRYWQPTVPVWEKEFCKVVGSMDWETLLEMKRYIHLYDNVLDWNDSAGEEAFSNSKKRYWAKRKGLSCDISLPDPDLYIDKINWDSDNDPKMLLSDVESLATSPQTEEDHDPVVIFGDYAAPDHVLATVGWGDLEDNLVGPAACSSANYADPWNEWSGYHNDDMWQYNTRSGHRYMPRAGLMFLKAILDQYLPRQLKASVDKHSQKLLNLLSPYIQITFNEFTGERFKRSDVYAAIETYLSSTSAAQARRLKADSLRDSTRPVTLSMDDNEEVADEHAGVKVWWSSGMHITKNQTFSFQPMSDEKRFYNLRFHKKHRNFIIDTYLNHVMKEGKAIEVRNRRRKLYTNSGAAWTHVAFEHPATFETLAMEPARKREVVEDLLAFSKGEAFYNKIGRAWKRGYLLHGPPGTGKSTMIAAMANLLGYDVYDLELTAVKDNTELKKLLIATSSRAVIVIEDIDCSVDLTGQRVKRREKEKENENNQVLHRMGMEENEAKSSKITLSGLLNFIDGLWSSCGGEKIIVFTTNYVEKLDPALIRRGRMDKHIELSYCSFEGFKVLAKNYVGVEWHELFPRIERLLGEVEMTPADVAENLMPRSLAGDAEECLESLVRALEAEQKKSNANDDENTSPAEKINGILVSGGEDRWNAI</sequence>
<keyword evidence="6" id="KW-0460">Magnesium</keyword>
<dbReference type="CDD" id="cd19510">
    <property type="entry name" value="RecA-like_BCS1"/>
    <property type="match status" value="1"/>
</dbReference>
<dbReference type="SMART" id="SM00382">
    <property type="entry name" value="AAA"/>
    <property type="match status" value="1"/>
</dbReference>
<dbReference type="GO" id="GO:0006950">
    <property type="term" value="P:response to stress"/>
    <property type="evidence" value="ECO:0007669"/>
    <property type="project" value="UniProtKB-ARBA"/>
</dbReference>
<dbReference type="Pfam" id="PF14363">
    <property type="entry name" value="AAA_assoc"/>
    <property type="match status" value="1"/>
</dbReference>
<evidence type="ECO:0000259" key="9">
    <source>
        <dbReference type="SMART" id="SM00382"/>
    </source>
</evidence>
<dbReference type="EMBL" id="PNBA02000009">
    <property type="protein sequence ID" value="KAG6413671.1"/>
    <property type="molecule type" value="Genomic_DNA"/>
</dbReference>
<keyword evidence="5" id="KW-0067">ATP-binding</keyword>
<evidence type="ECO:0000256" key="6">
    <source>
        <dbReference type="ARBA" id="ARBA00022842"/>
    </source>
</evidence>
<evidence type="ECO:0000256" key="2">
    <source>
        <dbReference type="ARBA" id="ARBA00007448"/>
    </source>
</evidence>
<reference evidence="10" key="1">
    <citation type="submission" date="2018-01" db="EMBL/GenBank/DDBJ databases">
        <authorList>
            <person name="Mao J.F."/>
        </authorList>
    </citation>
    <scope>NUCLEOTIDE SEQUENCE</scope>
    <source>
        <strain evidence="10">Huo1</strain>
        <tissue evidence="10">Leaf</tissue>
    </source>
</reference>
<dbReference type="AlphaFoldDB" id="A0A8X8XLR0"/>
<evidence type="ECO:0000256" key="7">
    <source>
        <dbReference type="ARBA" id="ARBA00049360"/>
    </source>
</evidence>
<dbReference type="FunFam" id="3.40.50.300:FF:001122">
    <property type="entry name" value="AAA-ATPase ASD, mitochondrial"/>
    <property type="match status" value="1"/>
</dbReference>
<comment type="cofactor">
    <cofactor evidence="1">
        <name>Mg(2+)</name>
        <dbReference type="ChEBI" id="CHEBI:18420"/>
    </cofactor>
</comment>
<proteinExistence type="inferred from homology"/>
<dbReference type="GO" id="GO:0016887">
    <property type="term" value="F:ATP hydrolysis activity"/>
    <property type="evidence" value="ECO:0007669"/>
    <property type="project" value="InterPro"/>
</dbReference>
<dbReference type="Pfam" id="PF00004">
    <property type="entry name" value="AAA"/>
    <property type="match status" value="1"/>
</dbReference>
<keyword evidence="3" id="KW-0547">Nucleotide-binding</keyword>
<feature type="region of interest" description="Disordered" evidence="8">
    <location>
        <begin position="621"/>
        <end position="641"/>
    </location>
</feature>
<dbReference type="Proteomes" id="UP000298416">
    <property type="component" value="Unassembled WGS sequence"/>
</dbReference>
<dbReference type="PANTHER" id="PTHR23070">
    <property type="entry name" value="BCS1 AAA-TYPE ATPASE"/>
    <property type="match status" value="1"/>
</dbReference>
<evidence type="ECO:0000313" key="11">
    <source>
        <dbReference type="Proteomes" id="UP000298416"/>
    </source>
</evidence>
<feature type="domain" description="AAA+ ATPase" evidence="9">
    <location>
        <begin position="403"/>
        <end position="557"/>
    </location>
</feature>
<dbReference type="InterPro" id="IPR050747">
    <property type="entry name" value="Mitochondrial_chaperone_BCS1"/>
</dbReference>
<evidence type="ECO:0000256" key="4">
    <source>
        <dbReference type="ARBA" id="ARBA00022801"/>
    </source>
</evidence>
<gene>
    <name evidence="10" type="ORF">SASPL_126385</name>
</gene>
<dbReference type="Gene3D" id="3.40.50.300">
    <property type="entry name" value="P-loop containing nucleotide triphosphate hydrolases"/>
    <property type="match status" value="1"/>
</dbReference>
<keyword evidence="11" id="KW-1185">Reference proteome</keyword>
<evidence type="ECO:0000256" key="8">
    <source>
        <dbReference type="SAM" id="MobiDB-lite"/>
    </source>
</evidence>
<comment type="similarity">
    <text evidence="2">Belongs to the AAA ATPase family. BCS1 subfamily.</text>
</comment>
<dbReference type="InterPro" id="IPR025753">
    <property type="entry name" value="AAA_N_dom"/>
</dbReference>
<organism evidence="10">
    <name type="scientific">Salvia splendens</name>
    <name type="common">Scarlet sage</name>
    <dbReference type="NCBI Taxonomy" id="180675"/>
    <lineage>
        <taxon>Eukaryota</taxon>
        <taxon>Viridiplantae</taxon>
        <taxon>Streptophyta</taxon>
        <taxon>Embryophyta</taxon>
        <taxon>Tracheophyta</taxon>
        <taxon>Spermatophyta</taxon>
        <taxon>Magnoliopsida</taxon>
        <taxon>eudicotyledons</taxon>
        <taxon>Gunneridae</taxon>
        <taxon>Pentapetalae</taxon>
        <taxon>asterids</taxon>
        <taxon>lamiids</taxon>
        <taxon>Lamiales</taxon>
        <taxon>Lamiaceae</taxon>
        <taxon>Nepetoideae</taxon>
        <taxon>Mentheae</taxon>
        <taxon>Salviinae</taxon>
        <taxon>Salvia</taxon>
        <taxon>Salvia subgen. Calosphace</taxon>
        <taxon>core Calosphace</taxon>
    </lineage>
</organism>
<dbReference type="SUPFAM" id="SSF52540">
    <property type="entry name" value="P-loop containing nucleoside triphosphate hydrolases"/>
    <property type="match status" value="1"/>
</dbReference>
<evidence type="ECO:0000256" key="3">
    <source>
        <dbReference type="ARBA" id="ARBA00022741"/>
    </source>
</evidence>
<dbReference type="InterPro" id="IPR058017">
    <property type="entry name" value="At3g28540-like_C"/>
</dbReference>
<evidence type="ECO:0000256" key="1">
    <source>
        <dbReference type="ARBA" id="ARBA00001946"/>
    </source>
</evidence>
<accession>A0A8X8XLR0</accession>
<protein>
    <recommendedName>
        <fullName evidence="9">AAA+ ATPase domain-containing protein</fullName>
    </recommendedName>
</protein>
<evidence type="ECO:0000256" key="5">
    <source>
        <dbReference type="ARBA" id="ARBA00022840"/>
    </source>
</evidence>
<keyword evidence="4" id="KW-0378">Hydrolase</keyword>
<comment type="caution">
    <text evidence="10">The sequence shown here is derived from an EMBL/GenBank/DDBJ whole genome shotgun (WGS) entry which is preliminary data.</text>
</comment>
<reference evidence="10" key="2">
    <citation type="submission" date="2020-08" db="EMBL/GenBank/DDBJ databases">
        <title>Plant Genome Project.</title>
        <authorList>
            <person name="Zhang R.-G."/>
        </authorList>
    </citation>
    <scope>NUCLEOTIDE SEQUENCE</scope>
    <source>
        <strain evidence="10">Huo1</strain>
        <tissue evidence="10">Leaf</tissue>
    </source>
</reference>
<evidence type="ECO:0000313" key="10">
    <source>
        <dbReference type="EMBL" id="KAG6413671.1"/>
    </source>
</evidence>
<dbReference type="InterPro" id="IPR003959">
    <property type="entry name" value="ATPase_AAA_core"/>
</dbReference>
<dbReference type="InterPro" id="IPR003593">
    <property type="entry name" value="AAA+_ATPase"/>
</dbReference>
<dbReference type="Gene3D" id="6.10.280.40">
    <property type="match status" value="1"/>
</dbReference>
<name>A0A8X8XLR0_SALSN</name>
<dbReference type="InterPro" id="IPR027417">
    <property type="entry name" value="P-loop_NTPase"/>
</dbReference>
<dbReference type="GO" id="GO:0005524">
    <property type="term" value="F:ATP binding"/>
    <property type="evidence" value="ECO:0007669"/>
    <property type="project" value="UniProtKB-KW"/>
</dbReference>